<feature type="domain" description="Endonuclease/exonuclease/phosphatase" evidence="14">
    <location>
        <begin position="7"/>
        <end position="270"/>
    </location>
</feature>
<feature type="region of interest" description="Disordered" evidence="13">
    <location>
        <begin position="362"/>
        <end position="390"/>
    </location>
</feature>
<dbReference type="AlphaFoldDB" id="A0AAW1TIK8"/>
<feature type="region of interest" description="Disordered" evidence="13">
    <location>
        <begin position="212"/>
        <end position="234"/>
    </location>
</feature>
<reference evidence="15 16" key="1">
    <citation type="journal article" date="2024" name="Nat. Commun.">
        <title>Phylogenomics reveals the evolutionary origins of lichenization in chlorophyte algae.</title>
        <authorList>
            <person name="Puginier C."/>
            <person name="Libourel C."/>
            <person name="Otte J."/>
            <person name="Skaloud P."/>
            <person name="Haon M."/>
            <person name="Grisel S."/>
            <person name="Petersen M."/>
            <person name="Berrin J.G."/>
            <person name="Delaux P.M."/>
            <person name="Dal Grande F."/>
            <person name="Keller J."/>
        </authorList>
    </citation>
    <scope>NUCLEOTIDE SEQUENCE [LARGE SCALE GENOMIC DNA]</scope>
    <source>
        <strain evidence="15 16">SAG 2523</strain>
    </source>
</reference>
<gene>
    <name evidence="15" type="ORF">WJX84_005275</name>
</gene>
<keyword evidence="5" id="KW-0812">Transmembrane</keyword>
<dbReference type="Proteomes" id="UP001485043">
    <property type="component" value="Unassembled WGS sequence"/>
</dbReference>
<evidence type="ECO:0000256" key="1">
    <source>
        <dbReference type="ARBA" id="ARBA00004141"/>
    </source>
</evidence>
<dbReference type="PANTHER" id="PTHR16320:SF24">
    <property type="entry name" value="PHOSPHODIESTERASE, PUTATIVE-RELATED"/>
    <property type="match status" value="1"/>
</dbReference>
<feature type="compositionally biased region" description="Polar residues" evidence="13">
    <location>
        <begin position="221"/>
        <end position="230"/>
    </location>
</feature>
<dbReference type="Pfam" id="PF03372">
    <property type="entry name" value="Exo_endo_phos"/>
    <property type="match status" value="1"/>
</dbReference>
<dbReference type="InterPro" id="IPR005135">
    <property type="entry name" value="Endo/exonuclease/phosphatase"/>
</dbReference>
<evidence type="ECO:0000256" key="7">
    <source>
        <dbReference type="ARBA" id="ARBA00022801"/>
    </source>
</evidence>
<dbReference type="EMBL" id="JALJOV010000017">
    <property type="protein sequence ID" value="KAK9868659.1"/>
    <property type="molecule type" value="Genomic_DNA"/>
</dbReference>
<dbReference type="InterPro" id="IPR036691">
    <property type="entry name" value="Endo/exonu/phosph_ase_sf"/>
</dbReference>
<keyword evidence="10" id="KW-1133">Transmembrane helix</keyword>
<proteinExistence type="inferred from homology"/>
<evidence type="ECO:0000313" key="15">
    <source>
        <dbReference type="EMBL" id="KAK9868659.1"/>
    </source>
</evidence>
<evidence type="ECO:0000256" key="11">
    <source>
        <dbReference type="ARBA" id="ARBA00023098"/>
    </source>
</evidence>
<dbReference type="PANTHER" id="PTHR16320">
    <property type="entry name" value="SPHINGOMYELINASE FAMILY MEMBER"/>
    <property type="match status" value="1"/>
</dbReference>
<feature type="region of interest" description="Disordered" evidence="13">
    <location>
        <begin position="282"/>
        <end position="304"/>
    </location>
</feature>
<sequence length="418" mass="44409">MELQIFTLNCWGLWLVAKQRARRLRLIGEALQRSSADVVHLQEVWCRHDADLILAEAAKGQLKHGHHFIAGHFGSGLVTLSRFPLKQARFIQFTAAGDPLSLKGDFFAGKGVGWTQLETPAGLIDTFNTHLSANYRQSWQDAPDLGCRIALDGNSGVRILQMQQLATFVNGAAHPEGVAVVVAGDLNNPPDSLHMCLMQDLLPDLRDSWAVANPKDPGPTANDSQNTYSTAGAGKSPTRIDYVWASSACQVLSAEITMKAAAADLSFSDHFGVSVRLQLPAQGCSPGSRQHPAEPQGKYSSASGLQAAALHSMQRGILSMQQGSLAQAGVQSDSPQRAVNLPERAIEMPVSAARFGRIRSGRLGADSEGSDSSAASSPAKSRSTGSTMAGKIGVVPIREFMSPGESPLGAIRAGRLGE</sequence>
<dbReference type="GO" id="GO:0004767">
    <property type="term" value="F:sphingomyelin phosphodiesterase activity"/>
    <property type="evidence" value="ECO:0007669"/>
    <property type="project" value="InterPro"/>
</dbReference>
<dbReference type="GO" id="GO:0016020">
    <property type="term" value="C:membrane"/>
    <property type="evidence" value="ECO:0007669"/>
    <property type="project" value="UniProtKB-SubCell"/>
</dbReference>
<keyword evidence="12" id="KW-0472">Membrane</keyword>
<evidence type="ECO:0000256" key="9">
    <source>
        <dbReference type="ARBA" id="ARBA00022919"/>
    </source>
</evidence>
<name>A0AAW1TIK8_9CHLO</name>
<dbReference type="SUPFAM" id="SSF56219">
    <property type="entry name" value="DNase I-like"/>
    <property type="match status" value="1"/>
</dbReference>
<evidence type="ECO:0000256" key="3">
    <source>
        <dbReference type="ARBA" id="ARBA00004991"/>
    </source>
</evidence>
<dbReference type="GO" id="GO:0046872">
    <property type="term" value="F:metal ion binding"/>
    <property type="evidence" value="ECO:0007669"/>
    <property type="project" value="UniProtKB-KW"/>
</dbReference>
<comment type="similarity">
    <text evidence="4">Belongs to the neutral sphingomyelinase family.</text>
</comment>
<protein>
    <recommendedName>
        <fullName evidence="14">Endonuclease/exonuclease/phosphatase domain-containing protein</fullName>
    </recommendedName>
</protein>
<evidence type="ECO:0000256" key="12">
    <source>
        <dbReference type="ARBA" id="ARBA00023136"/>
    </source>
</evidence>
<keyword evidence="7" id="KW-0378">Hydrolase</keyword>
<keyword evidence="6" id="KW-0479">Metal-binding</keyword>
<dbReference type="GO" id="GO:0006665">
    <property type="term" value="P:sphingolipid metabolic process"/>
    <property type="evidence" value="ECO:0007669"/>
    <property type="project" value="UniProtKB-KW"/>
</dbReference>
<evidence type="ECO:0000256" key="8">
    <source>
        <dbReference type="ARBA" id="ARBA00022842"/>
    </source>
</evidence>
<evidence type="ECO:0000256" key="10">
    <source>
        <dbReference type="ARBA" id="ARBA00022989"/>
    </source>
</evidence>
<evidence type="ECO:0000256" key="6">
    <source>
        <dbReference type="ARBA" id="ARBA00022723"/>
    </source>
</evidence>
<feature type="compositionally biased region" description="Low complexity" evidence="13">
    <location>
        <begin position="366"/>
        <end position="383"/>
    </location>
</feature>
<keyword evidence="11" id="KW-0443">Lipid metabolism</keyword>
<dbReference type="Gene3D" id="3.60.10.10">
    <property type="entry name" value="Endonuclease/exonuclease/phosphatase"/>
    <property type="match status" value="1"/>
</dbReference>
<evidence type="ECO:0000256" key="5">
    <source>
        <dbReference type="ARBA" id="ARBA00022692"/>
    </source>
</evidence>
<keyword evidence="16" id="KW-1185">Reference proteome</keyword>
<accession>A0AAW1TIK8</accession>
<evidence type="ECO:0000313" key="16">
    <source>
        <dbReference type="Proteomes" id="UP001485043"/>
    </source>
</evidence>
<keyword evidence="9" id="KW-0746">Sphingolipid metabolism</keyword>
<comment type="pathway">
    <text evidence="2">Lipid metabolism; sphingolipid metabolism.</text>
</comment>
<comment type="caution">
    <text evidence="15">The sequence shown here is derived from an EMBL/GenBank/DDBJ whole genome shotgun (WGS) entry which is preliminary data.</text>
</comment>
<keyword evidence="8" id="KW-0460">Magnesium</keyword>
<evidence type="ECO:0000259" key="14">
    <source>
        <dbReference type="Pfam" id="PF03372"/>
    </source>
</evidence>
<organism evidence="15 16">
    <name type="scientific">Apatococcus fuscideae</name>
    <dbReference type="NCBI Taxonomy" id="2026836"/>
    <lineage>
        <taxon>Eukaryota</taxon>
        <taxon>Viridiplantae</taxon>
        <taxon>Chlorophyta</taxon>
        <taxon>core chlorophytes</taxon>
        <taxon>Trebouxiophyceae</taxon>
        <taxon>Chlorellales</taxon>
        <taxon>Chlorellaceae</taxon>
        <taxon>Apatococcus</taxon>
    </lineage>
</organism>
<dbReference type="InterPro" id="IPR038772">
    <property type="entry name" value="Sph/SMPD2-like"/>
</dbReference>
<comment type="subcellular location">
    <subcellularLocation>
        <location evidence="1">Membrane</location>
        <topology evidence="1">Multi-pass membrane protein</topology>
    </subcellularLocation>
</comment>
<evidence type="ECO:0000256" key="13">
    <source>
        <dbReference type="SAM" id="MobiDB-lite"/>
    </source>
</evidence>
<comment type="pathway">
    <text evidence="3">Sphingolipid metabolism.</text>
</comment>
<evidence type="ECO:0000256" key="2">
    <source>
        <dbReference type="ARBA" id="ARBA00004760"/>
    </source>
</evidence>
<evidence type="ECO:0000256" key="4">
    <source>
        <dbReference type="ARBA" id="ARBA00006335"/>
    </source>
</evidence>